<dbReference type="OrthoDB" id="76388at2759"/>
<dbReference type="GeneID" id="81441684"/>
<dbReference type="GO" id="GO:0000278">
    <property type="term" value="P:mitotic cell cycle"/>
    <property type="evidence" value="ECO:0007669"/>
    <property type="project" value="TreeGrafter"/>
</dbReference>
<dbReference type="GO" id="GO:0000922">
    <property type="term" value="C:spindle pole"/>
    <property type="evidence" value="ECO:0007669"/>
    <property type="project" value="TreeGrafter"/>
</dbReference>
<reference evidence="5" key="1">
    <citation type="submission" date="2022-11" db="EMBL/GenBank/DDBJ databases">
        <authorList>
            <person name="Petersen C."/>
        </authorList>
    </citation>
    <scope>NUCLEOTIDE SEQUENCE</scope>
    <source>
        <strain evidence="5">IBT 29864</strain>
    </source>
</reference>
<dbReference type="SUPFAM" id="SSF47576">
    <property type="entry name" value="Calponin-homology domain, CH-domain"/>
    <property type="match status" value="1"/>
</dbReference>
<evidence type="ECO:0000313" key="5">
    <source>
        <dbReference type="EMBL" id="KAJ5363878.1"/>
    </source>
</evidence>
<name>A0A9W9V021_9EURO</name>
<dbReference type="PANTHER" id="PTHR22706:SF1">
    <property type="entry name" value="ASSEMBLY FACTOR FOR SPINDLE MICROTUBULES"/>
    <property type="match status" value="1"/>
</dbReference>
<dbReference type="Gene3D" id="1.10.418.10">
    <property type="entry name" value="Calponin-like domain"/>
    <property type="match status" value="1"/>
</dbReference>
<keyword evidence="6" id="KW-1185">Reference proteome</keyword>
<dbReference type="EMBL" id="JAPZBS010000008">
    <property type="protein sequence ID" value="KAJ5363878.1"/>
    <property type="molecule type" value="Genomic_DNA"/>
</dbReference>
<protein>
    <recommendedName>
        <fullName evidence="7">Calponin-homology (CH) domain-containing protein</fullName>
    </recommendedName>
</protein>
<comment type="caution">
    <text evidence="5">The sequence shown here is derived from an EMBL/GenBank/DDBJ whole genome shotgun (WGS) entry which is preliminary data.</text>
</comment>
<dbReference type="RefSeq" id="XP_056551505.1">
    <property type="nucleotide sequence ID" value="XM_056702505.1"/>
</dbReference>
<feature type="compositionally biased region" description="Basic and acidic residues" evidence="4">
    <location>
        <begin position="332"/>
        <end position="344"/>
    </location>
</feature>
<keyword evidence="3" id="KW-0112">Calmodulin-binding</keyword>
<gene>
    <name evidence="5" type="ORF">N7496_009591</name>
</gene>
<dbReference type="InterPro" id="IPR051185">
    <property type="entry name" value="ASPM"/>
</dbReference>
<reference evidence="5" key="2">
    <citation type="journal article" date="2023" name="IMA Fungus">
        <title>Comparative genomic study of the Penicillium genus elucidates a diverse pangenome and 15 lateral gene transfer events.</title>
        <authorList>
            <person name="Petersen C."/>
            <person name="Sorensen T."/>
            <person name="Nielsen M.R."/>
            <person name="Sondergaard T.E."/>
            <person name="Sorensen J.L."/>
            <person name="Fitzpatrick D.A."/>
            <person name="Frisvad J.C."/>
            <person name="Nielsen K.L."/>
        </authorList>
    </citation>
    <scope>NUCLEOTIDE SEQUENCE</scope>
    <source>
        <strain evidence="5">IBT 29864</strain>
    </source>
</reference>
<evidence type="ECO:0000256" key="2">
    <source>
        <dbReference type="ARBA" id="ARBA00022490"/>
    </source>
</evidence>
<evidence type="ECO:0000313" key="6">
    <source>
        <dbReference type="Proteomes" id="UP001147782"/>
    </source>
</evidence>
<dbReference type="CDD" id="cd21223">
    <property type="entry name" value="CH_ASPM_rpt1"/>
    <property type="match status" value="1"/>
</dbReference>
<keyword evidence="2" id="KW-0963">Cytoplasm</keyword>
<evidence type="ECO:0000256" key="1">
    <source>
        <dbReference type="ARBA" id="ARBA00004496"/>
    </source>
</evidence>
<feature type="region of interest" description="Disordered" evidence="4">
    <location>
        <begin position="314"/>
        <end position="375"/>
    </location>
</feature>
<proteinExistence type="predicted"/>
<evidence type="ECO:0008006" key="7">
    <source>
        <dbReference type="Google" id="ProtNLM"/>
    </source>
</evidence>
<feature type="region of interest" description="Disordered" evidence="4">
    <location>
        <begin position="1"/>
        <end position="39"/>
    </location>
</feature>
<feature type="compositionally biased region" description="Polar residues" evidence="4">
    <location>
        <begin position="320"/>
        <end position="331"/>
    </location>
</feature>
<accession>A0A9W9V021</accession>
<dbReference type="PROSITE" id="PS50096">
    <property type="entry name" value="IQ"/>
    <property type="match status" value="1"/>
</dbReference>
<comment type="subcellular location">
    <subcellularLocation>
        <location evidence="1">Cytoplasm</location>
    </subcellularLocation>
</comment>
<feature type="compositionally biased region" description="Polar residues" evidence="4">
    <location>
        <begin position="362"/>
        <end position="375"/>
    </location>
</feature>
<dbReference type="GO" id="GO:0007051">
    <property type="term" value="P:spindle organization"/>
    <property type="evidence" value="ECO:0007669"/>
    <property type="project" value="TreeGrafter"/>
</dbReference>
<dbReference type="PANTHER" id="PTHR22706">
    <property type="entry name" value="ASSEMBLY FACTOR FOR SPINDLE MICROTUBULES"/>
    <property type="match status" value="1"/>
</dbReference>
<dbReference type="GO" id="GO:0005516">
    <property type="term" value="F:calmodulin binding"/>
    <property type="evidence" value="ECO:0007669"/>
    <property type="project" value="UniProtKB-KW"/>
</dbReference>
<dbReference type="AlphaFoldDB" id="A0A9W9V021"/>
<feature type="region of interest" description="Disordered" evidence="4">
    <location>
        <begin position="138"/>
        <end position="159"/>
    </location>
</feature>
<dbReference type="InterPro" id="IPR036872">
    <property type="entry name" value="CH_dom_sf"/>
</dbReference>
<dbReference type="Proteomes" id="UP001147782">
    <property type="component" value="Unassembled WGS sequence"/>
</dbReference>
<evidence type="ECO:0000256" key="3">
    <source>
        <dbReference type="ARBA" id="ARBA00022860"/>
    </source>
</evidence>
<dbReference type="GO" id="GO:0051295">
    <property type="term" value="P:establishment of meiotic spindle localization"/>
    <property type="evidence" value="ECO:0007669"/>
    <property type="project" value="TreeGrafter"/>
</dbReference>
<sequence>MSGILNEAFTPCPSRSRSSGWNEHVDSESLDSLVDDDSASDATAQIEFTTEVRVPTLTGVRPRRGNRAGNCVQIYEDINDKQSAPVERKGSDARARGPFDRKSSLLAQPAQRFRPRVNFAPETGRQPKLQSVQAGRNDGFVSVSRPPHKALVGGGGESNLKKDVRRSTIYAPPDDTTVPSAFMGMFSPLKRPQDNTVPGPEDTQVNSIEARIAKRQAIKPTVATARRAPLQPSVKVAQEAAFRVDFAGKNTGKENIPPGAVLEIDKANKLDHVVLPKPKRLSTVMSNSAHRTTMHVRSDATNPPVDVKKQLPKRGVLGEMQNNVHAPSTSLRSEKPRTESHDPLRNASASLKARASVLSERLGQSQTMRASKVGKSSTLKVLNNQHPLLTEDISKPALYEDDWLSHQETVITQFVNALFEHTNKDSTAAPDALRLSLVEMYQTQSFTRLYQRLQSSLSYGTLTIPNDIQACNSRLKHDLGLQRQFLDTWIQCYDLRALVPALETVVGRRISSDSTLFDVQSDSSFTNNSKVQKAVTRKVEAFVEAFLVQNNDMVHAASGAGEIYARAYRRTVLRSIMLVVLLDNAKQSCRTGLPRQLFLSSSPYKSSAEVLQALARLLLPSGGDIMKSLSHLDCHVAYKQNALQEFDYGIENIAVDLRDGVRLTRIVEVLFYTPERVRNDLEDEVTLTSGETLPLLGDGRDLPLSKHLKYPCISRASKIYNAEVALSALSSIKGGRAIVGEVHAEDIVDGYREKTIALLWALVSKWGLAGLVDWDDVRKEICRLQCKLTLQVGHDRAKQEAWFPHKKCIDGDNHASLLQQWAALLATMQGLELRNMTTSFADGRIYRSIVDEYEPFITGRGTGSCDIGNRSSVSMSLDSRLRLLGCSSQFAYLVSPGKLSSCLLDGDLTFGVLAFLCSRLLSASKRARAAVVLQRYWRTHLAKRDASRRRIAHDLAAHCAAVVQTRNKIVWAKDVITRYWRNYQSRKQRANDTRYRTLEKVKRQQRKTAGRRL</sequence>
<dbReference type="GO" id="GO:0005737">
    <property type="term" value="C:cytoplasm"/>
    <property type="evidence" value="ECO:0007669"/>
    <property type="project" value="UniProtKB-SubCell"/>
</dbReference>
<evidence type="ECO:0000256" key="4">
    <source>
        <dbReference type="SAM" id="MobiDB-lite"/>
    </source>
</evidence>
<organism evidence="5 6">
    <name type="scientific">Penicillium cataractarum</name>
    <dbReference type="NCBI Taxonomy" id="2100454"/>
    <lineage>
        <taxon>Eukaryota</taxon>
        <taxon>Fungi</taxon>
        <taxon>Dikarya</taxon>
        <taxon>Ascomycota</taxon>
        <taxon>Pezizomycotina</taxon>
        <taxon>Eurotiomycetes</taxon>
        <taxon>Eurotiomycetidae</taxon>
        <taxon>Eurotiales</taxon>
        <taxon>Aspergillaceae</taxon>
        <taxon>Penicillium</taxon>
    </lineage>
</organism>